<organism evidence="12 13">
    <name type="scientific">Astathelohania contejeani</name>
    <dbReference type="NCBI Taxonomy" id="164912"/>
    <lineage>
        <taxon>Eukaryota</taxon>
        <taxon>Fungi</taxon>
        <taxon>Fungi incertae sedis</taxon>
        <taxon>Microsporidia</taxon>
        <taxon>Astathelohaniidae</taxon>
        <taxon>Astathelohania</taxon>
    </lineage>
</organism>
<evidence type="ECO:0000256" key="7">
    <source>
        <dbReference type="ARBA" id="ARBA00023014"/>
    </source>
</evidence>
<evidence type="ECO:0000256" key="9">
    <source>
        <dbReference type="ARBA" id="ARBA00044969"/>
    </source>
</evidence>
<evidence type="ECO:0000256" key="4">
    <source>
        <dbReference type="ARBA" id="ARBA00022806"/>
    </source>
</evidence>
<dbReference type="EC" id="5.6.2.3" evidence="9"/>
<dbReference type="InterPro" id="IPR002464">
    <property type="entry name" value="DNA/RNA_helicase_DEAH_CS"/>
</dbReference>
<evidence type="ECO:0000256" key="3">
    <source>
        <dbReference type="ARBA" id="ARBA00022801"/>
    </source>
</evidence>
<dbReference type="InterPro" id="IPR045028">
    <property type="entry name" value="DinG/Rad3-like"/>
</dbReference>
<dbReference type="CDD" id="cd18788">
    <property type="entry name" value="SF2_C_XPD"/>
    <property type="match status" value="1"/>
</dbReference>
<sequence>MVRIKINSVPIDIPHHPYEAQIATMTAIISALHGNTTAVIESPTGTGKSLSILCSTLAWSEYMRRNMPLHPAKKTSTGDVPPSSEEKQESIRIYICSRTHKQLDQLVEQLRKTRYQPRISILASRAQYCINPTLRDVADKNNGCAELVRTGGCIYFNGKDKLSKRIAIYDIEELKKEGKKCSGCPYYASRIMADKSEVIFAPYNYLIDSNIRSNMSINLENSIIIIDEAHNIEDVCRSAGSVELTSRLIEIIQNDILGVIKKGGANIAEVREDLICILGVMRSIKEYAEKNSDFDRKNFDAHIKIKKGKQISQELAAMGLEPNKIMQLKNSIFSVGKNELCKELINASIMHVLEGFINTICMASGSNADSYAYALQKKTLGENKHNIKPEFTLSFWLLDPALVFQPLVKEARAIILLSGTLTPFTGLSSELGHKFAHLIEAPHVTNSEHVFVASLSRGHLGGDLLGTYNISETFVYLDQISKIIMQVYATVTQKGGVLVFVPSYSFLENIKRRLDILKPKNMFCEPKTAQMNEFEKVLNKYKKCISMKQGAVLLCVYRGKASEGVDFKDAHARVVIAVGIPFPSFRDVQVELKREFNDKFKNRGGRVWYETQAYRAVNQALGRCIRHKDDWGAIFLLDSRYKDKRTIDAMPKWVRENHKNYDEFESCETEFKNFINKMK</sequence>
<keyword evidence="3" id="KW-0378">Hydrolase</keyword>
<protein>
    <recommendedName>
        <fullName evidence="9">DNA 5'-3' helicase</fullName>
        <ecNumber evidence="9">5.6.2.3</ecNumber>
    </recommendedName>
</protein>
<dbReference type="EMBL" id="SBIQ01000431">
    <property type="protein sequence ID" value="KAF7677269.1"/>
    <property type="molecule type" value="Genomic_DNA"/>
</dbReference>
<dbReference type="Pfam" id="PF06733">
    <property type="entry name" value="DEAD_2"/>
    <property type="match status" value="1"/>
</dbReference>
<dbReference type="SMART" id="SM00491">
    <property type="entry name" value="HELICc2"/>
    <property type="match status" value="1"/>
</dbReference>
<keyword evidence="4" id="KW-0347">Helicase</keyword>
<keyword evidence="1" id="KW-0479">Metal-binding</keyword>
<reference evidence="12 13" key="1">
    <citation type="submission" date="2019-01" db="EMBL/GenBank/DDBJ databases">
        <title>Genomes sequencing and comparative genomics of infectious freshwater microsporidia, Cucumispora dikerogammari and Thelohania contejeani.</title>
        <authorList>
            <person name="Cormier A."/>
            <person name="Giraud I."/>
            <person name="Wattier R."/>
            <person name="Teixeira M."/>
            <person name="Grandjean F."/>
            <person name="Rigaud T."/>
            <person name="Cordaux R."/>
        </authorList>
    </citation>
    <scope>NUCLEOTIDE SEQUENCE [LARGE SCALE GENOMIC DNA]</scope>
    <source>
        <strain evidence="12">T1</strain>
        <tissue evidence="12">Spores</tissue>
    </source>
</reference>
<dbReference type="PANTHER" id="PTHR11472:SF47">
    <property type="entry name" value="FANCONI ANEMIA GROUP J PROTEIN"/>
    <property type="match status" value="1"/>
</dbReference>
<dbReference type="PROSITE" id="PS00690">
    <property type="entry name" value="DEAH_ATP_HELICASE"/>
    <property type="match status" value="1"/>
</dbReference>
<dbReference type="InterPro" id="IPR010614">
    <property type="entry name" value="RAD3-like_helicase_DEAD"/>
</dbReference>
<dbReference type="InterPro" id="IPR027417">
    <property type="entry name" value="P-loop_NTPase"/>
</dbReference>
<dbReference type="InterPro" id="IPR006554">
    <property type="entry name" value="Helicase-like_DEXD_c2"/>
</dbReference>
<keyword evidence="7" id="KW-0411">Iron-sulfur</keyword>
<keyword evidence="6" id="KW-0408">Iron</keyword>
<comment type="caution">
    <text evidence="12">The sequence shown here is derived from an EMBL/GenBank/DDBJ whole genome shotgun (WGS) entry which is preliminary data.</text>
</comment>
<proteinExistence type="predicted"/>
<evidence type="ECO:0000256" key="10">
    <source>
        <dbReference type="ARBA" id="ARBA00048954"/>
    </source>
</evidence>
<dbReference type="Pfam" id="PF13307">
    <property type="entry name" value="Helicase_C_2"/>
    <property type="match status" value="1"/>
</dbReference>
<dbReference type="Gene3D" id="3.40.50.300">
    <property type="entry name" value="P-loop containing nucleotide triphosphate hydrolases"/>
    <property type="match status" value="2"/>
</dbReference>
<evidence type="ECO:0000256" key="8">
    <source>
        <dbReference type="ARBA" id="ARBA00023235"/>
    </source>
</evidence>
<dbReference type="InterPro" id="IPR006555">
    <property type="entry name" value="ATP-dep_Helicase_C"/>
</dbReference>
<dbReference type="PANTHER" id="PTHR11472">
    <property type="entry name" value="DNA REPAIR DEAD HELICASE RAD3/XP-D SUBFAMILY MEMBER"/>
    <property type="match status" value="1"/>
</dbReference>
<keyword evidence="13" id="KW-1185">Reference proteome</keyword>
<evidence type="ECO:0000256" key="6">
    <source>
        <dbReference type="ARBA" id="ARBA00023004"/>
    </source>
</evidence>
<dbReference type="Proteomes" id="UP001516464">
    <property type="component" value="Unassembled WGS sequence"/>
</dbReference>
<evidence type="ECO:0000256" key="1">
    <source>
        <dbReference type="ARBA" id="ARBA00022723"/>
    </source>
</evidence>
<gene>
    <name evidence="12" type="primary">BRIP1</name>
    <name evidence="12" type="ORF">TCON_2644</name>
</gene>
<evidence type="ECO:0000313" key="12">
    <source>
        <dbReference type="EMBL" id="KAF7677269.1"/>
    </source>
</evidence>
<name>A0ABQ7HVI8_9MICR</name>
<evidence type="ECO:0000259" key="11">
    <source>
        <dbReference type="PROSITE" id="PS51193"/>
    </source>
</evidence>
<evidence type="ECO:0000256" key="2">
    <source>
        <dbReference type="ARBA" id="ARBA00022741"/>
    </source>
</evidence>
<keyword evidence="5" id="KW-0067">ATP-binding</keyword>
<evidence type="ECO:0000256" key="5">
    <source>
        <dbReference type="ARBA" id="ARBA00022840"/>
    </source>
</evidence>
<comment type="catalytic activity">
    <reaction evidence="10">
        <text>ATP + H2O = ADP + phosphate + H(+)</text>
        <dbReference type="Rhea" id="RHEA:13065"/>
        <dbReference type="ChEBI" id="CHEBI:15377"/>
        <dbReference type="ChEBI" id="CHEBI:15378"/>
        <dbReference type="ChEBI" id="CHEBI:30616"/>
        <dbReference type="ChEBI" id="CHEBI:43474"/>
        <dbReference type="ChEBI" id="CHEBI:456216"/>
        <dbReference type="EC" id="5.6.2.3"/>
    </reaction>
</comment>
<keyword evidence="2" id="KW-0547">Nucleotide-binding</keyword>
<dbReference type="SUPFAM" id="SSF52540">
    <property type="entry name" value="P-loop containing nucleoside triphosphate hydrolases"/>
    <property type="match status" value="1"/>
</dbReference>
<accession>A0ABQ7HVI8</accession>
<dbReference type="InterPro" id="IPR014013">
    <property type="entry name" value="Helic_SF1/SF2_ATP-bd_DinG/Rad3"/>
</dbReference>
<dbReference type="SMART" id="SM00488">
    <property type="entry name" value="DEXDc2"/>
    <property type="match status" value="1"/>
</dbReference>
<evidence type="ECO:0000313" key="13">
    <source>
        <dbReference type="Proteomes" id="UP001516464"/>
    </source>
</evidence>
<keyword evidence="8" id="KW-0413">Isomerase</keyword>
<feature type="domain" description="Helicase ATP-binding" evidence="11">
    <location>
        <begin position="7"/>
        <end position="291"/>
    </location>
</feature>
<dbReference type="PROSITE" id="PS51193">
    <property type="entry name" value="HELICASE_ATP_BIND_2"/>
    <property type="match status" value="1"/>
</dbReference>